<evidence type="ECO:0000313" key="3">
    <source>
        <dbReference type="Proteomes" id="UP000806077"/>
    </source>
</evidence>
<evidence type="ECO:0000313" key="2">
    <source>
        <dbReference type="EMBL" id="MBE7694696.1"/>
    </source>
</evidence>
<feature type="region of interest" description="Disordered" evidence="1">
    <location>
        <begin position="157"/>
        <end position="188"/>
    </location>
</feature>
<evidence type="ECO:0008006" key="4">
    <source>
        <dbReference type="Google" id="ProtNLM"/>
    </source>
</evidence>
<accession>A0AAP1RE86</accession>
<feature type="compositionally biased region" description="Basic and acidic residues" evidence="1">
    <location>
        <begin position="168"/>
        <end position="188"/>
    </location>
</feature>
<comment type="caution">
    <text evidence="2">The sequence shown here is derived from an EMBL/GenBank/DDBJ whole genome shotgun (WGS) entry which is preliminary data.</text>
</comment>
<dbReference type="SUPFAM" id="SSF48452">
    <property type="entry name" value="TPR-like"/>
    <property type="match status" value="1"/>
</dbReference>
<gene>
    <name evidence="2" type="ORF">F7645_04570</name>
</gene>
<dbReference type="InterPro" id="IPR011990">
    <property type="entry name" value="TPR-like_helical_dom_sf"/>
</dbReference>
<sequence>MGTVPNNYVFKALDSFNYDTEETMEALNYALSYDAENTMALTLMGRIYSEKLYDYQEGINYFKQVLAIKINAFEVYEPFINALLWNEDMKEATDFIDFALTIKGADKAVLYTKKSVLYEKLKKYKKALHFIKKAKTYTFNTPFMEIITEQKKRIKDKMPKKKVKKKKASEAKKTTDKVVEAKNEAQLD</sequence>
<protein>
    <recommendedName>
        <fullName evidence="4">Tetratricopeptide repeat protein</fullName>
    </recommendedName>
</protein>
<feature type="compositionally biased region" description="Basic residues" evidence="1">
    <location>
        <begin position="157"/>
        <end position="167"/>
    </location>
</feature>
<name>A0AAP1RE86_9FLAO</name>
<proteinExistence type="predicted"/>
<dbReference type="Proteomes" id="UP000806077">
    <property type="component" value="Unassembled WGS sequence"/>
</dbReference>
<dbReference type="Gene3D" id="1.25.40.10">
    <property type="entry name" value="Tetratricopeptide repeat domain"/>
    <property type="match status" value="1"/>
</dbReference>
<dbReference type="AlphaFoldDB" id="A0AAP1RE86"/>
<keyword evidence="3" id="KW-1185">Reference proteome</keyword>
<dbReference type="RefSeq" id="WP_101954790.1">
    <property type="nucleotide sequence ID" value="NZ_JAFMUP010000003.1"/>
</dbReference>
<evidence type="ECO:0000256" key="1">
    <source>
        <dbReference type="SAM" id="MobiDB-lite"/>
    </source>
</evidence>
<reference evidence="2 3" key="1">
    <citation type="journal article" date="2020" name="Int. J. Syst. Evol. Microbiol.">
        <title>Tenacibaculum piscium sp. nov., isolated from skin ulcers of sea-farmed fish, and description of Tenacibaculum finnmarkense sp. nov. with subdivision into genomovars finnmarkense and ulcerans.</title>
        <authorList>
            <person name="Olsen A.B."/>
            <person name="Spilsberg B."/>
            <person name="Nilsen H.K."/>
            <person name="Lagesen K."/>
            <person name="Gulla S."/>
            <person name="Avendano-Herrera R."/>
            <person name="Irgang R."/>
            <person name="Duchaud E."/>
            <person name="Colquhoun D.J."/>
        </authorList>
    </citation>
    <scope>NUCLEOTIDE SEQUENCE [LARGE SCALE GENOMIC DNA]</scope>
    <source>
        <strain evidence="2 3">TNO037</strain>
    </source>
</reference>
<dbReference type="EMBL" id="WXXV01000004">
    <property type="protein sequence ID" value="MBE7694696.1"/>
    <property type="molecule type" value="Genomic_DNA"/>
</dbReference>
<organism evidence="2 3">
    <name type="scientific">Tenacibaculum finnmarkense genomovar finnmarkense</name>
    <dbReference type="NCBI Taxonomy" id="1458503"/>
    <lineage>
        <taxon>Bacteria</taxon>
        <taxon>Pseudomonadati</taxon>
        <taxon>Bacteroidota</taxon>
        <taxon>Flavobacteriia</taxon>
        <taxon>Flavobacteriales</taxon>
        <taxon>Flavobacteriaceae</taxon>
        <taxon>Tenacibaculum</taxon>
        <taxon>Tenacibaculum finnmarkense</taxon>
    </lineage>
</organism>